<proteinExistence type="predicted"/>
<evidence type="ECO:0000313" key="3">
    <source>
        <dbReference type="Proteomes" id="UP001303046"/>
    </source>
</evidence>
<feature type="region of interest" description="Disordered" evidence="1">
    <location>
        <begin position="48"/>
        <end position="78"/>
    </location>
</feature>
<dbReference type="EMBL" id="JAVFWL010000002">
    <property type="protein sequence ID" value="KAK6735243.1"/>
    <property type="molecule type" value="Genomic_DNA"/>
</dbReference>
<sequence length="104" mass="11180">MQNRQILIGLDYYYDLLTVPGNGIRTPCGLHIAKTVFGRAIYGRGISKASDAANTPPTARTATPPTTPASSPKAPADHCHVVITPPKSLVEEKKKIQTLVIKDD</sequence>
<name>A0ABR1CCQ2_NECAM</name>
<keyword evidence="3" id="KW-1185">Reference proteome</keyword>
<organism evidence="2 3">
    <name type="scientific">Necator americanus</name>
    <name type="common">Human hookworm</name>
    <dbReference type="NCBI Taxonomy" id="51031"/>
    <lineage>
        <taxon>Eukaryota</taxon>
        <taxon>Metazoa</taxon>
        <taxon>Ecdysozoa</taxon>
        <taxon>Nematoda</taxon>
        <taxon>Chromadorea</taxon>
        <taxon>Rhabditida</taxon>
        <taxon>Rhabditina</taxon>
        <taxon>Rhabditomorpha</taxon>
        <taxon>Strongyloidea</taxon>
        <taxon>Ancylostomatidae</taxon>
        <taxon>Bunostominae</taxon>
        <taxon>Necator</taxon>
    </lineage>
</organism>
<gene>
    <name evidence="2" type="primary">Necator_chrII.g6222</name>
    <name evidence="2" type="ORF">RB195_018429</name>
</gene>
<evidence type="ECO:0000256" key="1">
    <source>
        <dbReference type="SAM" id="MobiDB-lite"/>
    </source>
</evidence>
<accession>A0ABR1CCQ2</accession>
<reference evidence="2 3" key="1">
    <citation type="submission" date="2023-08" db="EMBL/GenBank/DDBJ databases">
        <title>A Necator americanus chromosomal reference genome.</title>
        <authorList>
            <person name="Ilik V."/>
            <person name="Petrzelkova K.J."/>
            <person name="Pardy F."/>
            <person name="Fuh T."/>
            <person name="Niatou-Singa F.S."/>
            <person name="Gouil Q."/>
            <person name="Baker L."/>
            <person name="Ritchie M.E."/>
            <person name="Jex A.R."/>
            <person name="Gazzola D."/>
            <person name="Li H."/>
            <person name="Toshio Fujiwara R."/>
            <person name="Zhan B."/>
            <person name="Aroian R.V."/>
            <person name="Pafco B."/>
            <person name="Schwarz E.M."/>
        </authorList>
    </citation>
    <scope>NUCLEOTIDE SEQUENCE [LARGE SCALE GENOMIC DNA]</scope>
    <source>
        <strain evidence="2 3">Aroian</strain>
        <tissue evidence="2">Whole animal</tissue>
    </source>
</reference>
<protein>
    <recommendedName>
        <fullName evidence="4">Peptidase aspartic putative domain-containing protein</fullName>
    </recommendedName>
</protein>
<feature type="compositionally biased region" description="Low complexity" evidence="1">
    <location>
        <begin position="52"/>
        <end position="74"/>
    </location>
</feature>
<evidence type="ECO:0000313" key="2">
    <source>
        <dbReference type="EMBL" id="KAK6735243.1"/>
    </source>
</evidence>
<evidence type="ECO:0008006" key="4">
    <source>
        <dbReference type="Google" id="ProtNLM"/>
    </source>
</evidence>
<comment type="caution">
    <text evidence="2">The sequence shown here is derived from an EMBL/GenBank/DDBJ whole genome shotgun (WGS) entry which is preliminary data.</text>
</comment>
<dbReference type="Proteomes" id="UP001303046">
    <property type="component" value="Unassembled WGS sequence"/>
</dbReference>